<accession>N6T3X4</accession>
<feature type="non-terminal residue" evidence="1">
    <location>
        <position position="1"/>
    </location>
</feature>
<dbReference type="HOGENOM" id="CLU_2747324_0_0_1"/>
<proteinExistence type="predicted"/>
<gene>
    <name evidence="1" type="ORF">YQE_10968</name>
</gene>
<dbReference type="EMBL" id="KB741223">
    <property type="protein sequence ID" value="ENN72333.1"/>
    <property type="molecule type" value="Genomic_DNA"/>
</dbReference>
<sequence>YHILEDALDLHITLSLEQYFSSIATIFKLRFKAKSTMGKLFRFTLCLEIVRWPGLWYCAVELQRLKTAQQI</sequence>
<reference evidence="1" key="1">
    <citation type="journal article" date="2013" name="Genome Biol.">
        <title>Draft genome of the mountain pine beetle, Dendroctonus ponderosae Hopkins, a major forest pest.</title>
        <authorList>
            <person name="Keeling C.I."/>
            <person name="Yuen M.M."/>
            <person name="Liao N.Y."/>
            <person name="Docking T.R."/>
            <person name="Chan S.K."/>
            <person name="Taylor G.A."/>
            <person name="Palmquist D.L."/>
            <person name="Jackman S.D."/>
            <person name="Nguyen A."/>
            <person name="Li M."/>
            <person name="Henderson H."/>
            <person name="Janes J.K."/>
            <person name="Zhao Y."/>
            <person name="Pandoh P."/>
            <person name="Moore R."/>
            <person name="Sperling F.A."/>
            <person name="Huber D.P."/>
            <person name="Birol I."/>
            <person name="Jones S.J."/>
            <person name="Bohlmann J."/>
        </authorList>
    </citation>
    <scope>NUCLEOTIDE SEQUENCE</scope>
</reference>
<dbReference type="AlphaFoldDB" id="N6T3X4"/>
<name>N6T3X4_DENPD</name>
<organism evidence="1">
    <name type="scientific">Dendroctonus ponderosae</name>
    <name type="common">Mountain pine beetle</name>
    <dbReference type="NCBI Taxonomy" id="77166"/>
    <lineage>
        <taxon>Eukaryota</taxon>
        <taxon>Metazoa</taxon>
        <taxon>Ecdysozoa</taxon>
        <taxon>Arthropoda</taxon>
        <taxon>Hexapoda</taxon>
        <taxon>Insecta</taxon>
        <taxon>Pterygota</taxon>
        <taxon>Neoptera</taxon>
        <taxon>Endopterygota</taxon>
        <taxon>Coleoptera</taxon>
        <taxon>Polyphaga</taxon>
        <taxon>Cucujiformia</taxon>
        <taxon>Curculionidae</taxon>
        <taxon>Scolytinae</taxon>
        <taxon>Dendroctonus</taxon>
    </lineage>
</organism>
<protein>
    <submittedName>
        <fullName evidence="1">Uncharacterized protein</fullName>
    </submittedName>
</protein>
<evidence type="ECO:0000313" key="1">
    <source>
        <dbReference type="EMBL" id="ENN72333.1"/>
    </source>
</evidence>